<reference evidence="1 2" key="1">
    <citation type="journal article" date="2010" name="Mol. Plant Microbe Interact.">
        <title>Complete genome sequence of the fire blight pathogen Erwinia amylovora CFBP 1430 and comparison to other Erwinia spp.</title>
        <authorList>
            <person name="Smits T.H."/>
            <person name="Rezzonico F."/>
            <person name="Kamber T."/>
            <person name="Blom J."/>
            <person name="Goesmann A."/>
            <person name="Frey J.E."/>
            <person name="Duffy B."/>
        </authorList>
    </citation>
    <scope>NUCLEOTIDE SEQUENCE [LARGE SCALE GENOMIC DNA]</scope>
    <source>
        <strain evidence="2">CFBP1430</strain>
    </source>
</reference>
<protein>
    <submittedName>
        <fullName evidence="1">Uncharacterized protein</fullName>
    </submittedName>
</protein>
<name>D4I2T3_ERWAC</name>
<dbReference type="EMBL" id="FN434113">
    <property type="protein sequence ID" value="CBA23511.1"/>
    <property type="molecule type" value="Genomic_DNA"/>
</dbReference>
<evidence type="ECO:0000313" key="2">
    <source>
        <dbReference type="Proteomes" id="UP000001841"/>
    </source>
</evidence>
<evidence type="ECO:0000313" key="1">
    <source>
        <dbReference type="EMBL" id="CBA23511.1"/>
    </source>
</evidence>
<gene>
    <name evidence="1" type="ordered locus">EAMY_3341</name>
</gene>
<accession>D4I2T3</accession>
<dbReference type="KEGG" id="eam:EAMY_3341"/>
<dbReference type="Proteomes" id="UP000001841">
    <property type="component" value="Chromosome"/>
</dbReference>
<dbReference type="HOGENOM" id="CLU_3117666_0_0_6"/>
<proteinExistence type="predicted"/>
<dbReference type="AlphaFoldDB" id="D4I2T3"/>
<organism evidence="1 2">
    <name type="scientific">Erwinia amylovora (strain CFBP1430)</name>
    <dbReference type="NCBI Taxonomy" id="665029"/>
    <lineage>
        <taxon>Bacteria</taxon>
        <taxon>Pseudomonadati</taxon>
        <taxon>Pseudomonadota</taxon>
        <taxon>Gammaproteobacteria</taxon>
        <taxon>Enterobacterales</taxon>
        <taxon>Erwiniaceae</taxon>
        <taxon>Erwinia</taxon>
    </lineage>
</organism>
<sequence length="50" mass="5731">MTDDLSHQRAEFTLYGNPLGQNAQIAYCQKASYNKKKVSEYLHTLQVLTL</sequence>